<dbReference type="Pfam" id="PF13545">
    <property type="entry name" value="HTH_Crp_2"/>
    <property type="match status" value="1"/>
</dbReference>
<evidence type="ECO:0000313" key="2">
    <source>
        <dbReference type="EMBL" id="MBB4102919.1"/>
    </source>
</evidence>
<dbReference type="PRINTS" id="PR00034">
    <property type="entry name" value="HTHCRP"/>
</dbReference>
<dbReference type="SMART" id="SM00419">
    <property type="entry name" value="HTH_CRP"/>
    <property type="match status" value="1"/>
</dbReference>
<keyword evidence="3" id="KW-1185">Reference proteome</keyword>
<reference evidence="2 3" key="1">
    <citation type="submission" date="2020-08" db="EMBL/GenBank/DDBJ databases">
        <title>Genomic Encyclopedia of Type Strains, Phase IV (KMG-IV): sequencing the most valuable type-strain genomes for metagenomic binning, comparative biology and taxonomic classification.</title>
        <authorList>
            <person name="Goeker M."/>
        </authorList>
    </citation>
    <scope>NUCLEOTIDE SEQUENCE [LARGE SCALE GENOMIC DNA]</scope>
    <source>
        <strain evidence="2 3">DSM 26385</strain>
    </source>
</reference>
<sequence>ADGIRIDFPISRQDIAEMTGTTLHTVSRIFSAWEAKGLVEGGRQKLLVRDVPGLEALARTRRDNS</sequence>
<comment type="caution">
    <text evidence="2">The sequence shown here is derived from an EMBL/GenBank/DDBJ whole genome shotgun (WGS) entry which is preliminary data.</text>
</comment>
<feature type="domain" description="HTH crp-type" evidence="1">
    <location>
        <begin position="1"/>
        <end position="52"/>
    </location>
</feature>
<dbReference type="Gene3D" id="1.10.10.10">
    <property type="entry name" value="Winged helix-like DNA-binding domain superfamily/Winged helix DNA-binding domain"/>
    <property type="match status" value="1"/>
</dbReference>
<proteinExistence type="predicted"/>
<dbReference type="InterPro" id="IPR036388">
    <property type="entry name" value="WH-like_DNA-bd_sf"/>
</dbReference>
<evidence type="ECO:0000259" key="1">
    <source>
        <dbReference type="PROSITE" id="PS51063"/>
    </source>
</evidence>
<dbReference type="PROSITE" id="PS51063">
    <property type="entry name" value="HTH_CRP_2"/>
    <property type="match status" value="1"/>
</dbReference>
<accession>A0A7W6P041</accession>
<dbReference type="InterPro" id="IPR036390">
    <property type="entry name" value="WH_DNA-bd_sf"/>
</dbReference>
<dbReference type="GO" id="GO:0006355">
    <property type="term" value="P:regulation of DNA-templated transcription"/>
    <property type="evidence" value="ECO:0007669"/>
    <property type="project" value="InterPro"/>
</dbReference>
<dbReference type="GO" id="GO:0003677">
    <property type="term" value="F:DNA binding"/>
    <property type="evidence" value="ECO:0007669"/>
    <property type="project" value="InterPro"/>
</dbReference>
<name>A0A7W6P041_9HYPH</name>
<dbReference type="SUPFAM" id="SSF46785">
    <property type="entry name" value="Winged helix' DNA-binding domain"/>
    <property type="match status" value="1"/>
</dbReference>
<gene>
    <name evidence="2" type="ORF">GGQ66_001474</name>
</gene>
<dbReference type="RefSeq" id="WP_183790996.1">
    <property type="nucleotide sequence ID" value="NZ_JACIDU010000005.1"/>
</dbReference>
<dbReference type="EMBL" id="JACIDU010000005">
    <property type="protein sequence ID" value="MBB4102919.1"/>
    <property type="molecule type" value="Genomic_DNA"/>
</dbReference>
<evidence type="ECO:0000313" key="3">
    <source>
        <dbReference type="Proteomes" id="UP000584824"/>
    </source>
</evidence>
<dbReference type="InterPro" id="IPR012318">
    <property type="entry name" value="HTH_CRP"/>
</dbReference>
<dbReference type="AlphaFoldDB" id="A0A7W6P041"/>
<dbReference type="Proteomes" id="UP000584824">
    <property type="component" value="Unassembled WGS sequence"/>
</dbReference>
<feature type="non-terminal residue" evidence="2">
    <location>
        <position position="1"/>
    </location>
</feature>
<organism evidence="2 3">
    <name type="scientific">Allorhizobium borbori</name>
    <dbReference type="NCBI Taxonomy" id="485907"/>
    <lineage>
        <taxon>Bacteria</taxon>
        <taxon>Pseudomonadati</taxon>
        <taxon>Pseudomonadota</taxon>
        <taxon>Alphaproteobacteria</taxon>
        <taxon>Hyphomicrobiales</taxon>
        <taxon>Rhizobiaceae</taxon>
        <taxon>Rhizobium/Agrobacterium group</taxon>
        <taxon>Allorhizobium</taxon>
    </lineage>
</organism>
<protein>
    <submittedName>
        <fullName evidence="2">CRP-like cAMP-binding protein</fullName>
    </submittedName>
</protein>